<reference evidence="1 2" key="1">
    <citation type="submission" date="2021-06" db="EMBL/GenBank/DDBJ databases">
        <authorList>
            <person name="Kallberg Y."/>
            <person name="Tangrot J."/>
            <person name="Rosling A."/>
        </authorList>
    </citation>
    <scope>NUCLEOTIDE SEQUENCE [LARGE SCALE GENOMIC DNA]</scope>
    <source>
        <strain evidence="1 2">120-4 pot B 10/14</strain>
    </source>
</reference>
<keyword evidence="2" id="KW-1185">Reference proteome</keyword>
<accession>A0ABN7URX3</accession>
<evidence type="ECO:0000313" key="1">
    <source>
        <dbReference type="EMBL" id="CAG8659899.1"/>
    </source>
</evidence>
<comment type="caution">
    <text evidence="1">The sequence shown here is derived from an EMBL/GenBank/DDBJ whole genome shotgun (WGS) entry which is preliminary data.</text>
</comment>
<proteinExistence type="predicted"/>
<dbReference type="EMBL" id="CAJVQB010005367">
    <property type="protein sequence ID" value="CAG8659899.1"/>
    <property type="molecule type" value="Genomic_DNA"/>
</dbReference>
<evidence type="ECO:0000313" key="2">
    <source>
        <dbReference type="Proteomes" id="UP000789901"/>
    </source>
</evidence>
<organism evidence="1 2">
    <name type="scientific">Gigaspora margarita</name>
    <dbReference type="NCBI Taxonomy" id="4874"/>
    <lineage>
        <taxon>Eukaryota</taxon>
        <taxon>Fungi</taxon>
        <taxon>Fungi incertae sedis</taxon>
        <taxon>Mucoromycota</taxon>
        <taxon>Glomeromycotina</taxon>
        <taxon>Glomeromycetes</taxon>
        <taxon>Diversisporales</taxon>
        <taxon>Gigasporaceae</taxon>
        <taxon>Gigaspora</taxon>
    </lineage>
</organism>
<gene>
    <name evidence="1" type="ORF">GMARGA_LOCUS9826</name>
</gene>
<protein>
    <submittedName>
        <fullName evidence="1">15352_t:CDS:1</fullName>
    </submittedName>
</protein>
<sequence length="334" mass="38076">MLSLQPKIPEIGSEFSTVESLKEAVQQGAKAAGFAFRVNNHKITNETRKRIRSTKCQNYSVTLYTILNENARVWVVQSYKKQHNHELLSPLQVNCLYQYHQLNAEQKELDYIMLKSGAPVQRACHLLSIDGYMRNLFFTHIEAAHHTTICLEVLIVDVTYKTNLYKLILINAIGISDIGNAKSLDTYQIAIAWQKIALYLAYACAKLQTALQKFFDYDEDYDKLLLSVQKVAYAEEIKKAFGKVKKAAMKIQSTQRAEECYGNIKKAIEAASGLDQLVEKISKWAIDQIKRETEENNNTNNSVCKCRLQLNFKLLCHHIIPSTGLISLSIIYQC</sequence>
<dbReference type="Proteomes" id="UP000789901">
    <property type="component" value="Unassembled WGS sequence"/>
</dbReference>
<dbReference type="PANTHER" id="PTHR47718">
    <property type="entry name" value="OS01G0519700 PROTEIN"/>
    <property type="match status" value="1"/>
</dbReference>
<name>A0ABN7URX3_GIGMA</name>